<gene>
    <name evidence="2" type="ORF">H8E80_02240</name>
</gene>
<feature type="domain" description="Glycoside hydrolase family 65 central catalytic" evidence="1">
    <location>
        <begin position="23"/>
        <end position="117"/>
    </location>
</feature>
<dbReference type="PANTHER" id="PTHR11051:SF8">
    <property type="entry name" value="PROTEIN-GLUCOSYLGALACTOSYLHYDROXYLYSINE GLUCOSIDASE"/>
    <property type="match status" value="1"/>
</dbReference>
<dbReference type="Pfam" id="PF03632">
    <property type="entry name" value="Glyco_hydro_65m"/>
    <property type="match status" value="1"/>
</dbReference>
<dbReference type="SUPFAM" id="SSF48208">
    <property type="entry name" value="Six-hairpin glycosidases"/>
    <property type="match status" value="1"/>
</dbReference>
<dbReference type="EMBL" id="JACNLL010000026">
    <property type="protein sequence ID" value="MBC8198856.1"/>
    <property type="molecule type" value="Genomic_DNA"/>
</dbReference>
<dbReference type="InterPro" id="IPR008928">
    <property type="entry name" value="6-hairpin_glycosidase_sf"/>
</dbReference>
<dbReference type="GO" id="GO:0005975">
    <property type="term" value="P:carbohydrate metabolic process"/>
    <property type="evidence" value="ECO:0007669"/>
    <property type="project" value="InterPro"/>
</dbReference>
<name>A0A8J6T9S4_9BACT</name>
<comment type="caution">
    <text evidence="2">The sequence shown here is derived from an EMBL/GenBank/DDBJ whole genome shotgun (WGS) entry which is preliminary data.</text>
</comment>
<dbReference type="PANTHER" id="PTHR11051">
    <property type="entry name" value="GLYCOSYL HYDROLASE-RELATED"/>
    <property type="match status" value="1"/>
</dbReference>
<evidence type="ECO:0000313" key="2">
    <source>
        <dbReference type="EMBL" id="MBC8198856.1"/>
    </source>
</evidence>
<dbReference type="InterPro" id="IPR005195">
    <property type="entry name" value="Glyco_hydro_65_M"/>
</dbReference>
<sequence>MKSLWDRADIRISGDRFVQKTTRLHIYHLLVTASPHNTVIDAGMPARGLHGEAYRGHIFWDELYILPFYNFRFPEITRALLMYRYNRLNDAKRYAAQNGYEGAMYPWQTADSGAEETGFNQSI</sequence>
<dbReference type="GO" id="GO:0004553">
    <property type="term" value="F:hydrolase activity, hydrolyzing O-glycosyl compounds"/>
    <property type="evidence" value="ECO:0007669"/>
    <property type="project" value="TreeGrafter"/>
</dbReference>
<accession>A0A8J6T9S4</accession>
<evidence type="ECO:0000259" key="1">
    <source>
        <dbReference type="Pfam" id="PF03632"/>
    </source>
</evidence>
<evidence type="ECO:0000313" key="3">
    <source>
        <dbReference type="Proteomes" id="UP000603545"/>
    </source>
</evidence>
<dbReference type="InterPro" id="IPR012341">
    <property type="entry name" value="6hp_glycosidase-like_sf"/>
</dbReference>
<dbReference type="Proteomes" id="UP000603545">
    <property type="component" value="Unassembled WGS sequence"/>
</dbReference>
<keyword evidence="2" id="KW-0378">Hydrolase</keyword>
<dbReference type="AlphaFoldDB" id="A0A8J6T9S4"/>
<organism evidence="2 3">
    <name type="scientific">Candidatus Desulfaltia bathyphila</name>
    <dbReference type="NCBI Taxonomy" id="2841697"/>
    <lineage>
        <taxon>Bacteria</taxon>
        <taxon>Pseudomonadati</taxon>
        <taxon>Thermodesulfobacteriota</taxon>
        <taxon>Desulfobacteria</taxon>
        <taxon>Desulfobacterales</taxon>
        <taxon>Desulfobacterales incertae sedis</taxon>
        <taxon>Candidatus Desulfaltia</taxon>
    </lineage>
</organism>
<proteinExistence type="predicted"/>
<dbReference type="Gene3D" id="1.50.10.10">
    <property type="match status" value="1"/>
</dbReference>
<reference evidence="2 3" key="1">
    <citation type="submission" date="2020-08" db="EMBL/GenBank/DDBJ databases">
        <title>Bridging the membrane lipid divide: bacteria of the FCB group superphylum have the potential to synthesize archaeal ether lipids.</title>
        <authorList>
            <person name="Villanueva L."/>
            <person name="Von Meijenfeldt F.A.B."/>
            <person name="Westbye A.B."/>
            <person name="Yadav S."/>
            <person name="Hopmans E.C."/>
            <person name="Dutilh B.E."/>
            <person name="Sinninghe Damste J.S."/>
        </authorList>
    </citation>
    <scope>NUCLEOTIDE SEQUENCE [LARGE SCALE GENOMIC DNA]</scope>
    <source>
        <strain evidence="2">NIOZ-UU82</strain>
    </source>
</reference>
<protein>
    <submittedName>
        <fullName evidence="2">Glycoside hydrolase family 65 protein</fullName>
    </submittedName>
</protein>